<protein>
    <submittedName>
        <fullName evidence="1">Uncharacterized protein</fullName>
    </submittedName>
</protein>
<gene>
    <name evidence="1" type="ORF">Acor_70590</name>
</gene>
<dbReference type="EMBL" id="BLAD01000091">
    <property type="protein sequence ID" value="GES04991.1"/>
    <property type="molecule type" value="Genomic_DNA"/>
</dbReference>
<dbReference type="Proteomes" id="UP000334990">
    <property type="component" value="Unassembled WGS sequence"/>
</dbReference>
<evidence type="ECO:0000313" key="1">
    <source>
        <dbReference type="EMBL" id="GES04991.1"/>
    </source>
</evidence>
<comment type="caution">
    <text evidence="1">The sequence shown here is derived from an EMBL/GenBank/DDBJ whole genome shotgun (WGS) entry which is preliminary data.</text>
</comment>
<keyword evidence="2" id="KW-1185">Reference proteome</keyword>
<reference evidence="1 2" key="1">
    <citation type="submission" date="2019-10" db="EMBL/GenBank/DDBJ databases">
        <title>Whole genome shotgun sequence of Acrocarpospora corrugata NBRC 13972.</title>
        <authorList>
            <person name="Ichikawa N."/>
            <person name="Kimura A."/>
            <person name="Kitahashi Y."/>
            <person name="Komaki H."/>
            <person name="Oguchi A."/>
        </authorList>
    </citation>
    <scope>NUCLEOTIDE SEQUENCE [LARGE SCALE GENOMIC DNA]</scope>
    <source>
        <strain evidence="1 2">NBRC 13972</strain>
    </source>
</reference>
<evidence type="ECO:0000313" key="2">
    <source>
        <dbReference type="Proteomes" id="UP000334990"/>
    </source>
</evidence>
<proteinExistence type="predicted"/>
<name>A0A5M3WD28_9ACTN</name>
<accession>A0A5M3WD28</accession>
<sequence length="51" mass="5421">MQVYLTLTPGGSACAPFRYAADRLGARPSAAPPTGWVRVRGNSFERAVKGL</sequence>
<organism evidence="1 2">
    <name type="scientific">Acrocarpospora corrugata</name>
    <dbReference type="NCBI Taxonomy" id="35763"/>
    <lineage>
        <taxon>Bacteria</taxon>
        <taxon>Bacillati</taxon>
        <taxon>Actinomycetota</taxon>
        <taxon>Actinomycetes</taxon>
        <taxon>Streptosporangiales</taxon>
        <taxon>Streptosporangiaceae</taxon>
        <taxon>Acrocarpospora</taxon>
    </lineage>
</organism>
<dbReference type="AlphaFoldDB" id="A0A5M3WD28"/>